<dbReference type="InterPro" id="IPR032485">
    <property type="entry name" value="LRP1-like_beta_prop"/>
</dbReference>
<dbReference type="PROSITE" id="PS51257">
    <property type="entry name" value="PROKAR_LIPOPROTEIN"/>
    <property type="match status" value="1"/>
</dbReference>
<evidence type="ECO:0000256" key="1">
    <source>
        <dbReference type="SAM" id="SignalP"/>
    </source>
</evidence>
<feature type="domain" description="Prolow-density lipoprotein receptor-related protein 1-like beta-propeller" evidence="2">
    <location>
        <begin position="65"/>
        <end position="135"/>
    </location>
</feature>
<evidence type="ECO:0000313" key="3">
    <source>
        <dbReference type="EMBL" id="SHH79429.1"/>
    </source>
</evidence>
<name>A0A1M5VVU7_9CLOT</name>
<dbReference type="Pfam" id="PF16472">
    <property type="entry name" value="DUF5050"/>
    <property type="match status" value="1"/>
</dbReference>
<dbReference type="EMBL" id="FQXM01000013">
    <property type="protein sequence ID" value="SHH79429.1"/>
    <property type="molecule type" value="Genomic_DNA"/>
</dbReference>
<evidence type="ECO:0000313" key="4">
    <source>
        <dbReference type="Proteomes" id="UP000184447"/>
    </source>
</evidence>
<sequence length="436" mass="50079">MKKLSILTIILMLLTSTVGCTHNTNHVTSNKITTSTTTENTIVKSVDIKSVKTNLSGEILKGTNSTFYEDYIYYINEDYDLARINQSEQTVEILTELESPIINFTLYEDKIYYQTEKDSASKVLKSMNLDGTKVEENWWIGKNINHTNLLEKINFFNEKIYYIQDNSIYKVDLDGKNEEIVYEPTVTKETTGVKTLSFINITDKAIYVLCEKDNNNMINRISLDKSYIGDDKTKILKTILNYNKEKELNINDILRFVDDGVYLLTGNTLDKMYKLTETEKDLKQIFTGYHIKNFFITKDSIYVLDNGNNLNKLIKLSLDGSKEELIKENIVSFALETDTLLLAEYKNNIFSINEMNSSGETTNLLNINGNLENINLIEGENNILLSTDNLGLYIINKNSKNIKLVDKTSLNINLKDNFIEYNADENDFPGRIFMVQ</sequence>
<dbReference type="AlphaFoldDB" id="A0A1M5VVU7"/>
<accession>A0A1M5VVU7</accession>
<dbReference type="Proteomes" id="UP000184447">
    <property type="component" value="Unassembled WGS sequence"/>
</dbReference>
<keyword evidence="4" id="KW-1185">Reference proteome</keyword>
<reference evidence="3 4" key="1">
    <citation type="submission" date="2016-11" db="EMBL/GenBank/DDBJ databases">
        <authorList>
            <person name="Jaros S."/>
            <person name="Januszkiewicz K."/>
            <person name="Wedrychowicz H."/>
        </authorList>
    </citation>
    <scope>NUCLEOTIDE SEQUENCE [LARGE SCALE GENOMIC DNA]</scope>
    <source>
        <strain evidence="3 4">DSM 8605</strain>
    </source>
</reference>
<gene>
    <name evidence="3" type="ORF">SAMN02745207_02540</name>
</gene>
<dbReference type="OrthoDB" id="9800780at2"/>
<feature type="chain" id="PRO_5038946277" description="Prolow-density lipoprotein receptor-related protein 1-like beta-propeller domain-containing protein" evidence="1">
    <location>
        <begin position="21"/>
        <end position="436"/>
    </location>
</feature>
<keyword evidence="1" id="KW-0732">Signal</keyword>
<dbReference type="SUPFAM" id="SSF69304">
    <property type="entry name" value="Tricorn protease N-terminal domain"/>
    <property type="match status" value="2"/>
</dbReference>
<feature type="signal peptide" evidence="1">
    <location>
        <begin position="1"/>
        <end position="20"/>
    </location>
</feature>
<protein>
    <recommendedName>
        <fullName evidence="2">Prolow-density lipoprotein receptor-related protein 1-like beta-propeller domain-containing protein</fullName>
    </recommendedName>
</protein>
<evidence type="ECO:0000259" key="2">
    <source>
        <dbReference type="Pfam" id="PF16472"/>
    </source>
</evidence>
<proteinExistence type="predicted"/>
<organism evidence="3 4">
    <name type="scientific">Clostridium grantii DSM 8605</name>
    <dbReference type="NCBI Taxonomy" id="1121316"/>
    <lineage>
        <taxon>Bacteria</taxon>
        <taxon>Bacillati</taxon>
        <taxon>Bacillota</taxon>
        <taxon>Clostridia</taxon>
        <taxon>Eubacteriales</taxon>
        <taxon>Clostridiaceae</taxon>
        <taxon>Clostridium</taxon>
    </lineage>
</organism>
<dbReference type="RefSeq" id="WP_073338795.1">
    <property type="nucleotide sequence ID" value="NZ_FQXM01000013.1"/>
</dbReference>